<dbReference type="RefSeq" id="WP_128093540.1">
    <property type="nucleotide sequence ID" value="NZ_JBHEEN010000019.1"/>
</dbReference>
<protein>
    <submittedName>
        <fullName evidence="1">Uncharacterized protein</fullName>
    </submittedName>
</protein>
<dbReference type="AlphaFoldDB" id="A0A643EWI1"/>
<dbReference type="EMBL" id="VZPE01000008">
    <property type="protein sequence ID" value="KAB0568796.1"/>
    <property type="molecule type" value="Genomic_DNA"/>
</dbReference>
<sequence>MKYDKLNLRRFFRNRFESFVDHDDVSGAYVNDGVPLTLGDVCKLLEDDIEPFPLNYDQDFRKVCGHEYLIWLRQPRTYGDVARLLAYRVKALNNGVQRPSGRWVSALLRGEEITQSNIHLSANRLTDTITN</sequence>
<reference evidence="1" key="1">
    <citation type="submission" date="2019-09" db="EMBL/GenBank/DDBJ databases">
        <title>Draft genome sequences of 48 bacterial type strains from the CCUG.</title>
        <authorList>
            <person name="Tunovic T."/>
            <person name="Pineiro-Iglesias B."/>
            <person name="Unosson C."/>
            <person name="Inganas E."/>
            <person name="Ohlen M."/>
            <person name="Cardew S."/>
            <person name="Jensie-Markopoulos S."/>
            <person name="Salva-Serra F."/>
            <person name="Jaen-Luchoro D."/>
            <person name="Karlsson R."/>
            <person name="Svensson-Stadler L."/>
            <person name="Chun J."/>
            <person name="Moore E."/>
        </authorList>
    </citation>
    <scope>NUCLEOTIDE SEQUENCE</scope>
    <source>
        <strain evidence="1">CCUG 50899</strain>
    </source>
</reference>
<name>A0A643EWI1_9HYPH</name>
<accession>A0A643EWI1</accession>
<proteinExistence type="predicted"/>
<gene>
    <name evidence="1" type="ORF">F7Q93_18580</name>
</gene>
<evidence type="ECO:0000313" key="1">
    <source>
        <dbReference type="EMBL" id="KAB0568796.1"/>
    </source>
</evidence>
<organism evidence="1">
    <name type="scientific">Brucella pituitosa</name>
    <dbReference type="NCBI Taxonomy" id="571256"/>
    <lineage>
        <taxon>Bacteria</taxon>
        <taxon>Pseudomonadati</taxon>
        <taxon>Pseudomonadota</taxon>
        <taxon>Alphaproteobacteria</taxon>
        <taxon>Hyphomicrobiales</taxon>
        <taxon>Brucellaceae</taxon>
        <taxon>Brucella/Ochrobactrum group</taxon>
        <taxon>Brucella</taxon>
    </lineage>
</organism>
<comment type="caution">
    <text evidence="1">The sequence shown here is derived from an EMBL/GenBank/DDBJ whole genome shotgun (WGS) entry which is preliminary data.</text>
</comment>